<name>A0A223ATV5_9FIRM</name>
<dbReference type="AlphaFoldDB" id="A0A223ATV5"/>
<feature type="chain" id="PRO_5038719627" description="DUF5104 domain-containing protein" evidence="1">
    <location>
        <begin position="23"/>
        <end position="187"/>
    </location>
</feature>
<dbReference type="InterPro" id="IPR031344">
    <property type="entry name" value="DUF5104"/>
</dbReference>
<keyword evidence="3" id="KW-1185">Reference proteome</keyword>
<dbReference type="Proteomes" id="UP000214689">
    <property type="component" value="Chromosome"/>
</dbReference>
<evidence type="ECO:0008006" key="4">
    <source>
        <dbReference type="Google" id="ProtNLM"/>
    </source>
</evidence>
<evidence type="ECO:0000256" key="1">
    <source>
        <dbReference type="SAM" id="SignalP"/>
    </source>
</evidence>
<dbReference type="Pfam" id="PF17117">
    <property type="entry name" value="DUF5104"/>
    <property type="match status" value="1"/>
</dbReference>
<dbReference type="RefSeq" id="WP_094234638.1">
    <property type="nucleotide sequence ID" value="NZ_CP016199.1"/>
</dbReference>
<proteinExistence type="predicted"/>
<dbReference type="Gene3D" id="3.10.450.50">
    <property type="match status" value="1"/>
</dbReference>
<accession>A0A223ATV5</accession>
<keyword evidence="1" id="KW-0732">Signal</keyword>
<evidence type="ECO:0000313" key="3">
    <source>
        <dbReference type="Proteomes" id="UP000214689"/>
    </source>
</evidence>
<dbReference type="OrthoDB" id="2035361at2"/>
<dbReference type="EMBL" id="CP016199">
    <property type="protein sequence ID" value="ASS38403.1"/>
    <property type="molecule type" value="Genomic_DNA"/>
</dbReference>
<feature type="signal peptide" evidence="1">
    <location>
        <begin position="1"/>
        <end position="22"/>
    </location>
</feature>
<gene>
    <name evidence="2" type="ORF">AXF17_08370</name>
</gene>
<organism evidence="2 3">
    <name type="scientific">Mogibacterium pumilum</name>
    <dbReference type="NCBI Taxonomy" id="86332"/>
    <lineage>
        <taxon>Bacteria</taxon>
        <taxon>Bacillati</taxon>
        <taxon>Bacillota</taxon>
        <taxon>Clostridia</taxon>
        <taxon>Peptostreptococcales</taxon>
        <taxon>Anaerovoracaceae</taxon>
        <taxon>Mogibacterium</taxon>
    </lineage>
</organism>
<evidence type="ECO:0000313" key="2">
    <source>
        <dbReference type="EMBL" id="ASS38403.1"/>
    </source>
</evidence>
<sequence>MRKLTCALLCLLMILSTAFCLAGCKSREQRLNEETAYEETQMKAVREKVIRCIKKDDKEGLKKLFSKSAQKDIEDLDGKIDELLEAFKGKSIVSVKSESAGSSRTNDYGKKSIIIYGDYTLKLSTKGKCTIFISFCDKNDENSDDKGVFQMELRMFSKEETPKDFSGGAYQDDHGIFIYTLQNYPKK</sequence>
<protein>
    <recommendedName>
        <fullName evidence="4">DUF5104 domain-containing protein</fullName>
    </recommendedName>
</protein>
<reference evidence="3" key="1">
    <citation type="submission" date="2016-05" db="EMBL/GenBank/DDBJ databases">
        <authorList>
            <person name="Holder M.E."/>
            <person name="Ajami N.J."/>
            <person name="Petrosino J.F."/>
        </authorList>
    </citation>
    <scope>NUCLEOTIDE SEQUENCE [LARGE SCALE GENOMIC DNA]</scope>
    <source>
        <strain evidence="3">ATCC 700696</strain>
    </source>
</reference>